<keyword evidence="2" id="KW-1185">Reference proteome</keyword>
<keyword evidence="1" id="KW-0175">Coiled coil</keyword>
<protein>
    <submittedName>
        <fullName evidence="3">Augmin complex subunit wac</fullName>
    </submittedName>
</protein>
<dbReference type="AlphaFoldDB" id="A0A6P8WV62"/>
<dbReference type="Proteomes" id="UP000515160">
    <property type="component" value="Chromosome 3"/>
</dbReference>
<proteinExistence type="predicted"/>
<feature type="coiled-coil region" evidence="1">
    <location>
        <begin position="80"/>
        <end position="107"/>
    </location>
</feature>
<sequence length="170" mass="20038">MDNVKLQEEVNALKNLGEHFESQLKMIGFELCDLPDDVSLLLDNCVDIQMETNLHELNINYLREYYYTKKRETIENKQITAQQTAELRKLKDSIEETDKDIKVLEKFKDKVGKRLMTEPSLQRNLITIEGKAKSLRDRQKNFVMEEDFNIDALIDKVELLESRRKKADTK</sequence>
<reference evidence="3" key="1">
    <citation type="submission" date="2025-08" db="UniProtKB">
        <authorList>
            <consortium name="RefSeq"/>
        </authorList>
    </citation>
    <scope>IDENTIFICATION</scope>
    <source>
        <strain evidence="3">15112-1751.03</strain>
        <tissue evidence="3">Whole Adult</tissue>
    </source>
</reference>
<gene>
    <name evidence="3" type="primary">LOC117566856</name>
</gene>
<accession>A0A6P8WV62</accession>
<dbReference type="RefSeq" id="XP_034102340.1">
    <property type="nucleotide sequence ID" value="XM_034246449.2"/>
</dbReference>
<dbReference type="OrthoDB" id="8036393at2759"/>
<dbReference type="GeneID" id="117566856"/>
<organism evidence="2 3">
    <name type="scientific">Drosophila albomicans</name>
    <name type="common">Fruit fly</name>
    <dbReference type="NCBI Taxonomy" id="7291"/>
    <lineage>
        <taxon>Eukaryota</taxon>
        <taxon>Metazoa</taxon>
        <taxon>Ecdysozoa</taxon>
        <taxon>Arthropoda</taxon>
        <taxon>Hexapoda</taxon>
        <taxon>Insecta</taxon>
        <taxon>Pterygota</taxon>
        <taxon>Neoptera</taxon>
        <taxon>Endopterygota</taxon>
        <taxon>Diptera</taxon>
        <taxon>Brachycera</taxon>
        <taxon>Muscomorpha</taxon>
        <taxon>Ephydroidea</taxon>
        <taxon>Drosophilidae</taxon>
        <taxon>Drosophila</taxon>
    </lineage>
</organism>
<evidence type="ECO:0000313" key="3">
    <source>
        <dbReference type="RefSeq" id="XP_034102340.1"/>
    </source>
</evidence>
<evidence type="ECO:0000256" key="1">
    <source>
        <dbReference type="SAM" id="Coils"/>
    </source>
</evidence>
<evidence type="ECO:0000313" key="2">
    <source>
        <dbReference type="Proteomes" id="UP000515160"/>
    </source>
</evidence>
<name>A0A6P8WV62_DROAB</name>